<sequence>MNDTTWFIAPVLWLLLAVPATVGVYGHSFRNPSGLGEDADRHAAEEYLRGSTSVWSVLTAGVMLSLVACLLAGAASPGVWPGALMLMLLMLARPTSSASAS</sequence>
<feature type="transmembrane region" description="Helical" evidence="1">
    <location>
        <begin position="47"/>
        <end position="73"/>
    </location>
</feature>
<proteinExistence type="predicted"/>
<protein>
    <submittedName>
        <fullName evidence="2">Uncharacterized protein</fullName>
    </submittedName>
</protein>
<feature type="transmembrane region" description="Helical" evidence="1">
    <location>
        <begin position="6"/>
        <end position="26"/>
    </location>
</feature>
<dbReference type="RefSeq" id="WP_184677022.1">
    <property type="nucleotide sequence ID" value="NZ_JACHGY010000001.1"/>
</dbReference>
<evidence type="ECO:0000256" key="1">
    <source>
        <dbReference type="SAM" id="Phobius"/>
    </source>
</evidence>
<dbReference type="AlphaFoldDB" id="A0A7X0H533"/>
<organism evidence="2 3">
    <name type="scientific">Algisphaera agarilytica</name>
    <dbReference type="NCBI Taxonomy" id="1385975"/>
    <lineage>
        <taxon>Bacteria</taxon>
        <taxon>Pseudomonadati</taxon>
        <taxon>Planctomycetota</taxon>
        <taxon>Phycisphaerae</taxon>
        <taxon>Phycisphaerales</taxon>
        <taxon>Phycisphaeraceae</taxon>
        <taxon>Algisphaera</taxon>
    </lineage>
</organism>
<comment type="caution">
    <text evidence="2">The sequence shown here is derived from an EMBL/GenBank/DDBJ whole genome shotgun (WGS) entry which is preliminary data.</text>
</comment>
<reference evidence="2 3" key="1">
    <citation type="submission" date="2020-08" db="EMBL/GenBank/DDBJ databases">
        <title>Genomic Encyclopedia of Type Strains, Phase IV (KMG-IV): sequencing the most valuable type-strain genomes for metagenomic binning, comparative biology and taxonomic classification.</title>
        <authorList>
            <person name="Goeker M."/>
        </authorList>
    </citation>
    <scope>NUCLEOTIDE SEQUENCE [LARGE SCALE GENOMIC DNA]</scope>
    <source>
        <strain evidence="2 3">DSM 103725</strain>
    </source>
</reference>
<accession>A0A7X0H533</accession>
<evidence type="ECO:0000313" key="2">
    <source>
        <dbReference type="EMBL" id="MBB6429443.1"/>
    </source>
</evidence>
<evidence type="ECO:0000313" key="3">
    <source>
        <dbReference type="Proteomes" id="UP000541810"/>
    </source>
</evidence>
<keyword evidence="1" id="KW-0812">Transmembrane</keyword>
<keyword evidence="1" id="KW-0472">Membrane</keyword>
<gene>
    <name evidence="2" type="ORF">HNQ40_001249</name>
</gene>
<dbReference type="Proteomes" id="UP000541810">
    <property type="component" value="Unassembled WGS sequence"/>
</dbReference>
<keyword evidence="3" id="KW-1185">Reference proteome</keyword>
<dbReference type="EMBL" id="JACHGY010000001">
    <property type="protein sequence ID" value="MBB6429443.1"/>
    <property type="molecule type" value="Genomic_DNA"/>
</dbReference>
<name>A0A7X0H533_9BACT</name>
<keyword evidence="1" id="KW-1133">Transmembrane helix</keyword>